<keyword evidence="1" id="KW-0175">Coiled coil</keyword>
<evidence type="ECO:0000313" key="3">
    <source>
        <dbReference type="EMBL" id="MBL7259835.1"/>
    </source>
</evidence>
<dbReference type="Pfam" id="PF13476">
    <property type="entry name" value="AAA_23"/>
    <property type="match status" value="1"/>
</dbReference>
<evidence type="ECO:0000256" key="1">
    <source>
        <dbReference type="SAM" id="Coils"/>
    </source>
</evidence>
<sequence length="610" mass="66562">MRPDVAGIRLRRLRLHADGQTFDVDFRDGALTRPLSVIAGGFGTGKTTILEFVDYCLGASDHPQAPDFLPRVRAVTLEADLSGTPHLIERAVGEPSTYAYVCRGRLDDGDASSPERRPLRPAGGPASLSSLLLSHCKLEGVRLRDTDALSFRDLMALCYLPSERLDDRNLLFENVPMKHLKLRQVVDLVFDVHDDRATELGRRIRVLEARLGAARDAYAVAESVVTEAEPGVAADLERLEREAKAELAECALATAALDARARAGTTFAADLRERHRTAAGAAVQAAALLRDRETQVERMTSLRATYAEDVSKFVMLAEAGRLFPPMRLDVCPSCLTPVTPGERRCVSCRADLSGLERHGPPDVGAELRSARARLAELTEYLDDLERQLPRLRAEAEHAQQVEARAAAEVDAATAAAVTPYLAERDSLASRREEAAVTLQRAVDGLRLVAVLHGRAAAVDGLRTQLDALREESAAGGPGGERATMIRRVSQRYREILREWRFPWAGEARVADDLTPFSRNKPYSAASSGERTLIALAWQLALFEVAWETGSSHPGFLMLDSPQKNLGQGGVVVRVYRHLARWLTGPGRGAQIIVADTAPPPVADSDIVVRL</sequence>
<dbReference type="EMBL" id="JAENHO010000012">
    <property type="protein sequence ID" value="MBL7259835.1"/>
    <property type="molecule type" value="Genomic_DNA"/>
</dbReference>
<evidence type="ECO:0000259" key="2">
    <source>
        <dbReference type="Pfam" id="PF13476"/>
    </source>
</evidence>
<protein>
    <submittedName>
        <fullName evidence="3">DNA recombination protein RecN</fullName>
    </submittedName>
</protein>
<name>A0ABS1VZB5_9ACTN</name>
<dbReference type="Gene3D" id="3.40.50.300">
    <property type="entry name" value="P-loop containing nucleotide triphosphate hydrolases"/>
    <property type="match status" value="2"/>
</dbReference>
<dbReference type="Proteomes" id="UP000598996">
    <property type="component" value="Unassembled WGS sequence"/>
</dbReference>
<proteinExistence type="predicted"/>
<dbReference type="SUPFAM" id="SSF52540">
    <property type="entry name" value="P-loop containing nucleoside triphosphate hydrolases"/>
    <property type="match status" value="1"/>
</dbReference>
<dbReference type="InterPro" id="IPR038729">
    <property type="entry name" value="Rad50/SbcC_AAA"/>
</dbReference>
<keyword evidence="4" id="KW-1185">Reference proteome</keyword>
<reference evidence="3 4" key="1">
    <citation type="submission" date="2021-01" db="EMBL/GenBank/DDBJ databases">
        <title>Actinoplanes sp. nov. LDG1-01 isolated from lichen.</title>
        <authorList>
            <person name="Saeng-In P."/>
            <person name="Phongsopitanun W."/>
            <person name="Kanchanasin P."/>
            <person name="Yuki M."/>
            <person name="Kudo T."/>
            <person name="Ohkuma M."/>
            <person name="Tanasupawat S."/>
        </authorList>
    </citation>
    <scope>NUCLEOTIDE SEQUENCE [LARGE SCALE GENOMIC DNA]</scope>
    <source>
        <strain evidence="3 4">LDG1-01</strain>
    </source>
</reference>
<dbReference type="RefSeq" id="WP_202996532.1">
    <property type="nucleotide sequence ID" value="NZ_JAENHO010000012.1"/>
</dbReference>
<dbReference type="InterPro" id="IPR027417">
    <property type="entry name" value="P-loop_NTPase"/>
</dbReference>
<gene>
    <name evidence="3" type="ORF">JKJ07_36500</name>
</gene>
<feature type="domain" description="Rad50/SbcC-type AAA" evidence="2">
    <location>
        <begin position="9"/>
        <end position="64"/>
    </location>
</feature>
<feature type="coiled-coil region" evidence="1">
    <location>
        <begin position="367"/>
        <end position="401"/>
    </location>
</feature>
<evidence type="ECO:0000313" key="4">
    <source>
        <dbReference type="Proteomes" id="UP000598996"/>
    </source>
</evidence>
<comment type="caution">
    <text evidence="3">The sequence shown here is derived from an EMBL/GenBank/DDBJ whole genome shotgun (WGS) entry which is preliminary data.</text>
</comment>
<organism evidence="3 4">
    <name type="scientific">Paractinoplanes lichenicola</name>
    <dbReference type="NCBI Taxonomy" id="2802976"/>
    <lineage>
        <taxon>Bacteria</taxon>
        <taxon>Bacillati</taxon>
        <taxon>Actinomycetota</taxon>
        <taxon>Actinomycetes</taxon>
        <taxon>Micromonosporales</taxon>
        <taxon>Micromonosporaceae</taxon>
        <taxon>Paractinoplanes</taxon>
    </lineage>
</organism>
<accession>A0ABS1VZB5</accession>